<organism evidence="2 3">
    <name type="scientific">Chrysodeixis includens</name>
    <name type="common">Soybean looper</name>
    <name type="synonym">Pseudoplusia includens</name>
    <dbReference type="NCBI Taxonomy" id="689277"/>
    <lineage>
        <taxon>Eukaryota</taxon>
        <taxon>Metazoa</taxon>
        <taxon>Ecdysozoa</taxon>
        <taxon>Arthropoda</taxon>
        <taxon>Hexapoda</taxon>
        <taxon>Insecta</taxon>
        <taxon>Pterygota</taxon>
        <taxon>Neoptera</taxon>
        <taxon>Endopterygota</taxon>
        <taxon>Lepidoptera</taxon>
        <taxon>Glossata</taxon>
        <taxon>Ditrysia</taxon>
        <taxon>Noctuoidea</taxon>
        <taxon>Noctuidae</taxon>
        <taxon>Plusiinae</taxon>
        <taxon>Chrysodeixis</taxon>
    </lineage>
</organism>
<reference evidence="2" key="1">
    <citation type="submission" date="2021-12" db="EMBL/GenBank/DDBJ databases">
        <authorList>
            <person name="King R."/>
        </authorList>
    </citation>
    <scope>NUCLEOTIDE SEQUENCE</scope>
</reference>
<sequence length="154" mass="17689">MAWELIIDADSKVNVVESFRKVHSNQREYQTGQLMATVRADFQKMIAIRDEAVNDMENGNSDEDRDAGRLAEMEILSREIDNDLSIIENSNNRKQKGPKSLRFLRNSEGEIIEHPMNTDDLDLKFIPSEDEEGGTGMKRVNQKWEAAVQNDFDK</sequence>
<gene>
    <name evidence="2" type="ORF">CINC_LOCUS358</name>
</gene>
<dbReference type="EMBL" id="LR824004">
    <property type="protein sequence ID" value="CAD0194062.1"/>
    <property type="molecule type" value="Genomic_DNA"/>
</dbReference>
<dbReference type="Proteomes" id="UP001154114">
    <property type="component" value="Chromosome 1"/>
</dbReference>
<evidence type="ECO:0000256" key="1">
    <source>
        <dbReference type="SAM" id="MobiDB-lite"/>
    </source>
</evidence>
<dbReference type="AlphaFoldDB" id="A0A9N8KXY0"/>
<keyword evidence="3" id="KW-1185">Reference proteome</keyword>
<accession>A0A9N8KXY0</accession>
<dbReference type="OrthoDB" id="7440703at2759"/>
<proteinExistence type="predicted"/>
<name>A0A9N8KXY0_CHRIL</name>
<evidence type="ECO:0000313" key="2">
    <source>
        <dbReference type="EMBL" id="CAD0194062.1"/>
    </source>
</evidence>
<protein>
    <submittedName>
        <fullName evidence="2">Uncharacterized protein</fullName>
    </submittedName>
</protein>
<evidence type="ECO:0000313" key="3">
    <source>
        <dbReference type="Proteomes" id="UP001154114"/>
    </source>
</evidence>
<feature type="region of interest" description="Disordered" evidence="1">
    <location>
        <begin position="128"/>
        <end position="154"/>
    </location>
</feature>